<keyword evidence="10" id="KW-0092">Biotin</keyword>
<evidence type="ECO:0000256" key="5">
    <source>
        <dbReference type="ARBA" id="ARBA00022741"/>
    </source>
</evidence>
<dbReference type="Pfam" id="PF00289">
    <property type="entry name" value="Biotin_carb_N"/>
    <property type="match status" value="1"/>
</dbReference>
<dbReference type="InterPro" id="IPR000089">
    <property type="entry name" value="Biotin_lipoyl"/>
</dbReference>
<dbReference type="SUPFAM" id="SSF51246">
    <property type="entry name" value="Rudiment single hybrid motif"/>
    <property type="match status" value="1"/>
</dbReference>
<evidence type="ECO:0000256" key="1">
    <source>
        <dbReference type="ARBA" id="ARBA00001953"/>
    </source>
</evidence>
<dbReference type="Pfam" id="PF01039">
    <property type="entry name" value="Carboxyl_trans"/>
    <property type="match status" value="1"/>
</dbReference>
<dbReference type="Gene3D" id="3.90.1770.10">
    <property type="entry name" value="PreATP-grasp domain"/>
    <property type="match status" value="1"/>
</dbReference>
<dbReference type="GO" id="GO:0004075">
    <property type="term" value="F:biotin carboxylase activity"/>
    <property type="evidence" value="ECO:0007669"/>
    <property type="project" value="UniProtKB-EC"/>
</dbReference>
<evidence type="ECO:0000256" key="14">
    <source>
        <dbReference type="PROSITE-ProRule" id="PRU00409"/>
    </source>
</evidence>
<keyword evidence="7 14" id="KW-0067">ATP-binding</keyword>
<dbReference type="Gene3D" id="2.40.50.100">
    <property type="match status" value="1"/>
</dbReference>
<name>A0AAV7KAZ1_9METZ</name>
<feature type="domain" description="Lipoyl-binding" evidence="16">
    <location>
        <begin position="669"/>
        <end position="743"/>
    </location>
</feature>
<dbReference type="GO" id="GO:0005524">
    <property type="term" value="F:ATP binding"/>
    <property type="evidence" value="ECO:0007669"/>
    <property type="project" value="UniProtKB-UniRule"/>
</dbReference>
<dbReference type="InterPro" id="IPR029045">
    <property type="entry name" value="ClpP/crotonase-like_dom_sf"/>
</dbReference>
<dbReference type="PROSITE" id="PS50975">
    <property type="entry name" value="ATP_GRASP"/>
    <property type="match status" value="1"/>
</dbReference>
<dbReference type="InterPro" id="IPR005479">
    <property type="entry name" value="CPAse_ATP-bd"/>
</dbReference>
<keyword evidence="11" id="KW-0511">Multifunctional enzyme</keyword>
<dbReference type="PROSITE" id="PS50968">
    <property type="entry name" value="BIOTINYL_LIPOYL"/>
    <property type="match status" value="1"/>
</dbReference>
<dbReference type="GO" id="GO:0006633">
    <property type="term" value="P:fatty acid biosynthetic process"/>
    <property type="evidence" value="ECO:0007669"/>
    <property type="project" value="UniProtKB-KW"/>
</dbReference>
<dbReference type="PROSITE" id="PS50989">
    <property type="entry name" value="COA_CT_CTER"/>
    <property type="match status" value="1"/>
</dbReference>
<feature type="domain" description="ATP-grasp" evidence="17">
    <location>
        <begin position="190"/>
        <end position="390"/>
    </location>
</feature>
<evidence type="ECO:0000313" key="21">
    <source>
        <dbReference type="EMBL" id="KAI6657998.1"/>
    </source>
</evidence>
<dbReference type="InterPro" id="IPR013537">
    <property type="entry name" value="AcCoA_COase_cen"/>
</dbReference>
<evidence type="ECO:0000256" key="12">
    <source>
        <dbReference type="ARBA" id="ARBA00048065"/>
    </source>
</evidence>
<dbReference type="FunFam" id="2.40.460.10:FF:000001">
    <property type="entry name" value="Acetyl-CoA carboxylase 1"/>
    <property type="match status" value="1"/>
</dbReference>
<evidence type="ECO:0000256" key="8">
    <source>
        <dbReference type="ARBA" id="ARBA00023098"/>
    </source>
</evidence>
<dbReference type="InterPro" id="IPR011764">
    <property type="entry name" value="Biotin_carboxylation_dom"/>
</dbReference>
<proteinExistence type="predicted"/>
<evidence type="ECO:0000259" key="19">
    <source>
        <dbReference type="PROSITE" id="PS50980"/>
    </source>
</evidence>
<dbReference type="InterPro" id="IPR005481">
    <property type="entry name" value="BC-like_N"/>
</dbReference>
<dbReference type="Pfam" id="PF00364">
    <property type="entry name" value="Biotin_lipoyl"/>
    <property type="match status" value="1"/>
</dbReference>
<dbReference type="PROSITE" id="PS00867">
    <property type="entry name" value="CPSASE_2"/>
    <property type="match status" value="1"/>
</dbReference>
<feature type="domain" description="CoA carboxyltransferase C-terminal" evidence="20">
    <location>
        <begin position="1838"/>
        <end position="2155"/>
    </location>
</feature>
<dbReference type="Gene3D" id="3.40.50.20">
    <property type="match status" value="1"/>
</dbReference>
<dbReference type="InterPro" id="IPR049076">
    <property type="entry name" value="ACCA"/>
</dbReference>
<evidence type="ECO:0000256" key="13">
    <source>
        <dbReference type="ARBA" id="ARBA00048600"/>
    </source>
</evidence>
<dbReference type="SUPFAM" id="SSF52096">
    <property type="entry name" value="ClpP/crotonase"/>
    <property type="match status" value="2"/>
</dbReference>
<evidence type="ECO:0000256" key="6">
    <source>
        <dbReference type="ARBA" id="ARBA00022832"/>
    </source>
</evidence>
<evidence type="ECO:0000256" key="4">
    <source>
        <dbReference type="ARBA" id="ARBA00022598"/>
    </source>
</evidence>
<dbReference type="InterPro" id="IPR016185">
    <property type="entry name" value="PreATP-grasp_dom_sf"/>
</dbReference>
<dbReference type="GO" id="GO:0003989">
    <property type="term" value="F:acetyl-CoA carboxylase activity"/>
    <property type="evidence" value="ECO:0007669"/>
    <property type="project" value="UniProtKB-EC"/>
</dbReference>
<dbReference type="GO" id="GO:0046872">
    <property type="term" value="F:metal ion binding"/>
    <property type="evidence" value="ECO:0007669"/>
    <property type="project" value="InterPro"/>
</dbReference>
<dbReference type="Gene3D" id="3.30.470.20">
    <property type="entry name" value="ATP-grasp fold, B domain"/>
    <property type="match status" value="1"/>
</dbReference>
<evidence type="ECO:0000259" key="18">
    <source>
        <dbReference type="PROSITE" id="PS50979"/>
    </source>
</evidence>
<reference evidence="21 22" key="1">
    <citation type="journal article" date="2023" name="BMC Biol.">
        <title>The compact genome of the sponge Oopsacas minuta (Hexactinellida) is lacking key metazoan core genes.</title>
        <authorList>
            <person name="Santini S."/>
            <person name="Schenkelaars Q."/>
            <person name="Jourda C."/>
            <person name="Duchesne M."/>
            <person name="Belahbib H."/>
            <person name="Rocher C."/>
            <person name="Selva M."/>
            <person name="Riesgo A."/>
            <person name="Vervoort M."/>
            <person name="Leys S.P."/>
            <person name="Kodjabachian L."/>
            <person name="Le Bivic A."/>
            <person name="Borchiellini C."/>
            <person name="Claverie J.M."/>
            <person name="Renard E."/>
        </authorList>
    </citation>
    <scope>NUCLEOTIDE SEQUENCE [LARGE SCALE GENOMIC DNA]</scope>
    <source>
        <strain evidence="21">SPO-2</strain>
    </source>
</reference>
<dbReference type="InterPro" id="IPR001882">
    <property type="entry name" value="Biotin_BS"/>
</dbReference>
<dbReference type="GO" id="GO:0005739">
    <property type="term" value="C:mitochondrion"/>
    <property type="evidence" value="ECO:0007669"/>
    <property type="project" value="TreeGrafter"/>
</dbReference>
<keyword evidence="8" id="KW-0443">Lipid metabolism</keyword>
<dbReference type="FunFam" id="2.40.50.100:FF:000005">
    <property type="entry name" value="Acetyl-CoA carboxylase 1"/>
    <property type="match status" value="1"/>
</dbReference>
<dbReference type="InterPro" id="IPR011053">
    <property type="entry name" value="Single_hybrid_motif"/>
</dbReference>
<dbReference type="InterPro" id="IPR005482">
    <property type="entry name" value="Biotin_COase_C"/>
</dbReference>
<dbReference type="EMBL" id="JAKMXF010000110">
    <property type="protein sequence ID" value="KAI6657998.1"/>
    <property type="molecule type" value="Genomic_DNA"/>
</dbReference>
<dbReference type="Pfam" id="PF02786">
    <property type="entry name" value="CPSase_L_D2"/>
    <property type="match status" value="1"/>
</dbReference>
<feature type="domain" description="CoA carboxyltransferase N-terminal" evidence="19">
    <location>
        <begin position="1495"/>
        <end position="1834"/>
    </location>
</feature>
<accession>A0AAV7KAZ1</accession>
<evidence type="ECO:0000259" key="20">
    <source>
        <dbReference type="PROSITE" id="PS50989"/>
    </source>
</evidence>
<dbReference type="PANTHER" id="PTHR45728:SF3">
    <property type="entry name" value="ACETYL-COA CARBOXYLASE"/>
    <property type="match status" value="1"/>
</dbReference>
<evidence type="ECO:0000256" key="10">
    <source>
        <dbReference type="ARBA" id="ARBA00023267"/>
    </source>
</evidence>
<dbReference type="SUPFAM" id="SSF51230">
    <property type="entry name" value="Single hybrid motif"/>
    <property type="match status" value="1"/>
</dbReference>
<dbReference type="InterPro" id="IPR011763">
    <property type="entry name" value="COA_CT_C"/>
</dbReference>
<dbReference type="Gene3D" id="3.30.1490.20">
    <property type="entry name" value="ATP-grasp fold, A domain"/>
    <property type="match status" value="1"/>
</dbReference>
<keyword evidence="22" id="KW-1185">Reference proteome</keyword>
<dbReference type="PROSITE" id="PS00866">
    <property type="entry name" value="CPSASE_1"/>
    <property type="match status" value="1"/>
</dbReference>
<dbReference type="InterPro" id="IPR011761">
    <property type="entry name" value="ATP-grasp"/>
</dbReference>
<comment type="pathway">
    <text evidence="2">Lipid metabolism; malonyl-CoA biosynthesis; malonyl-CoA from acetyl-CoA: step 1/1.</text>
</comment>
<dbReference type="Pfam" id="PF08326">
    <property type="entry name" value="ACC_central"/>
    <property type="match status" value="1"/>
</dbReference>
<dbReference type="Pfam" id="PF02785">
    <property type="entry name" value="Biotin_carb_C"/>
    <property type="match status" value="1"/>
</dbReference>
<keyword evidence="9" id="KW-0275">Fatty acid biosynthesis</keyword>
<protein>
    <submittedName>
        <fullName evidence="21">Acetyl-CoA carboxylase 1 isoform X1</fullName>
    </submittedName>
</protein>
<evidence type="ECO:0000256" key="7">
    <source>
        <dbReference type="ARBA" id="ARBA00022840"/>
    </source>
</evidence>
<evidence type="ECO:0000256" key="15">
    <source>
        <dbReference type="SAM" id="MobiDB-lite"/>
    </source>
</evidence>
<dbReference type="SUPFAM" id="SSF52440">
    <property type="entry name" value="PreATP-grasp domain"/>
    <property type="match status" value="1"/>
</dbReference>
<evidence type="ECO:0000256" key="2">
    <source>
        <dbReference type="ARBA" id="ARBA00004956"/>
    </source>
</evidence>
<comment type="caution">
    <text evidence="21">The sequence shown here is derived from an EMBL/GenBank/DDBJ whole genome shotgun (WGS) entry which is preliminary data.</text>
</comment>
<keyword evidence="3" id="KW-0444">Lipid biosynthesis</keyword>
<feature type="domain" description="Biotin carboxylation" evidence="18">
    <location>
        <begin position="43"/>
        <end position="542"/>
    </location>
</feature>
<dbReference type="InterPro" id="IPR034733">
    <property type="entry name" value="AcCoA_carboxyl_beta"/>
</dbReference>
<keyword evidence="5 14" id="KW-0547">Nucleotide-binding</keyword>
<dbReference type="InterPro" id="IPR011762">
    <property type="entry name" value="COA_CT_N"/>
</dbReference>
<organism evidence="21 22">
    <name type="scientific">Oopsacas minuta</name>
    <dbReference type="NCBI Taxonomy" id="111878"/>
    <lineage>
        <taxon>Eukaryota</taxon>
        <taxon>Metazoa</taxon>
        <taxon>Porifera</taxon>
        <taxon>Hexactinellida</taxon>
        <taxon>Hexasterophora</taxon>
        <taxon>Lyssacinosida</taxon>
        <taxon>Leucopsacidae</taxon>
        <taxon>Oopsacas</taxon>
    </lineage>
</organism>
<keyword evidence="6" id="KW-0276">Fatty acid metabolism</keyword>
<evidence type="ECO:0000313" key="22">
    <source>
        <dbReference type="Proteomes" id="UP001165289"/>
    </source>
</evidence>
<dbReference type="InterPro" id="IPR049074">
    <property type="entry name" value="ACCA_BT"/>
</dbReference>
<dbReference type="FunFam" id="3.30.1490.20:FF:000003">
    <property type="entry name" value="acetyl-CoA carboxylase isoform X1"/>
    <property type="match status" value="1"/>
</dbReference>
<evidence type="ECO:0000259" key="17">
    <source>
        <dbReference type="PROSITE" id="PS50975"/>
    </source>
</evidence>
<feature type="region of interest" description="Disordered" evidence="15">
    <location>
        <begin position="1175"/>
        <end position="1202"/>
    </location>
</feature>
<dbReference type="Gene3D" id="3.90.226.10">
    <property type="entry name" value="2-enoyl-CoA Hydratase, Chain A, domain 1"/>
    <property type="match status" value="2"/>
</dbReference>
<dbReference type="PROSITE" id="PS00188">
    <property type="entry name" value="BIOTIN"/>
    <property type="match status" value="1"/>
</dbReference>
<evidence type="ECO:0000256" key="3">
    <source>
        <dbReference type="ARBA" id="ARBA00022516"/>
    </source>
</evidence>
<dbReference type="PROSITE" id="PS50980">
    <property type="entry name" value="COA_CT_NTER"/>
    <property type="match status" value="1"/>
</dbReference>
<dbReference type="InterPro" id="IPR013815">
    <property type="entry name" value="ATP_grasp_subdomain_1"/>
</dbReference>
<dbReference type="FunFam" id="3.90.226.10:FF:000010">
    <property type="entry name" value="acetyl-CoA carboxylase isoform X2"/>
    <property type="match status" value="1"/>
</dbReference>
<evidence type="ECO:0000259" key="16">
    <source>
        <dbReference type="PROSITE" id="PS50968"/>
    </source>
</evidence>
<dbReference type="Gene3D" id="2.40.460.10">
    <property type="entry name" value="Biotin dependent carboxylase carboxyltransferase"/>
    <property type="match status" value="1"/>
</dbReference>
<gene>
    <name evidence="21" type="ORF">LOD99_15713</name>
</gene>
<comment type="cofactor">
    <cofactor evidence="1">
        <name>biotin</name>
        <dbReference type="ChEBI" id="CHEBI:57586"/>
    </cofactor>
</comment>
<feature type="compositionally biased region" description="Polar residues" evidence="15">
    <location>
        <begin position="1189"/>
        <end position="1200"/>
    </location>
</feature>
<evidence type="ECO:0000256" key="9">
    <source>
        <dbReference type="ARBA" id="ARBA00023160"/>
    </source>
</evidence>
<comment type="catalytic activity">
    <reaction evidence="12">
        <text>hydrogencarbonate + acetyl-CoA + ATP = malonyl-CoA + ADP + phosphate + H(+)</text>
        <dbReference type="Rhea" id="RHEA:11308"/>
        <dbReference type="ChEBI" id="CHEBI:15378"/>
        <dbReference type="ChEBI" id="CHEBI:17544"/>
        <dbReference type="ChEBI" id="CHEBI:30616"/>
        <dbReference type="ChEBI" id="CHEBI:43474"/>
        <dbReference type="ChEBI" id="CHEBI:57288"/>
        <dbReference type="ChEBI" id="CHEBI:57384"/>
        <dbReference type="ChEBI" id="CHEBI:456216"/>
        <dbReference type="EC" id="6.4.1.2"/>
    </reaction>
</comment>
<dbReference type="InterPro" id="IPR011054">
    <property type="entry name" value="Rudment_hybrid_motif"/>
</dbReference>
<evidence type="ECO:0000256" key="11">
    <source>
        <dbReference type="ARBA" id="ARBA00023268"/>
    </source>
</evidence>
<dbReference type="FunFam" id="3.40.50.20:FF:000005">
    <property type="entry name" value="acetyl-CoA carboxylase isoform X2"/>
    <property type="match status" value="1"/>
</dbReference>
<dbReference type="SUPFAM" id="SSF56059">
    <property type="entry name" value="Glutathione synthetase ATP-binding domain-like"/>
    <property type="match status" value="1"/>
</dbReference>
<dbReference type="Pfam" id="PF21385">
    <property type="entry name" value="ACCA_BT"/>
    <property type="match status" value="1"/>
</dbReference>
<dbReference type="CDD" id="cd06850">
    <property type="entry name" value="biotinyl_domain"/>
    <property type="match status" value="1"/>
</dbReference>
<dbReference type="SMART" id="SM00878">
    <property type="entry name" value="Biotin_carb_C"/>
    <property type="match status" value="1"/>
</dbReference>
<comment type="catalytic activity">
    <reaction evidence="13">
        <text>N(6)-biotinyl-L-lysyl-[protein] + hydrogencarbonate + ATP = N(6)-carboxybiotinyl-L-lysyl-[protein] + ADP + phosphate + H(+)</text>
        <dbReference type="Rhea" id="RHEA:13501"/>
        <dbReference type="Rhea" id="RHEA-COMP:10505"/>
        <dbReference type="Rhea" id="RHEA-COMP:10506"/>
        <dbReference type="ChEBI" id="CHEBI:15378"/>
        <dbReference type="ChEBI" id="CHEBI:17544"/>
        <dbReference type="ChEBI" id="CHEBI:30616"/>
        <dbReference type="ChEBI" id="CHEBI:43474"/>
        <dbReference type="ChEBI" id="CHEBI:83144"/>
        <dbReference type="ChEBI" id="CHEBI:83145"/>
        <dbReference type="ChEBI" id="CHEBI:456216"/>
        <dbReference type="EC" id="6.3.4.14"/>
    </reaction>
</comment>
<sequence>MSKEQKTAQRTHSRSLSGDNIRQTFGEVATPLEFIRRYGGKRVIEKVLISNNGIAAVKAMRSIRRWAYEMFRNERAIKFVVMVTPEDLAANAEFIRMADHCVTVPGGSNNHNYANVDLIVDLARREQVQAVWAGWGHASEYPRLPEQLRKHHISFLGPPEHAMWALGDKIASSIVAQTAKVPTLPWSGSGLILDEATTQITPFTVPQALYKSGCIESPEQGLEVAKKIGFPVMIKSSEGGGGKGIRKACCEEEFFTLYRQVQLEVQGSPIFIMKLAKNARHLEVQILADESGQAISLMGRDCSVQRRHQKIIEEAPVSIAPGSVFSEMERAAVRLATMVGYVSAGTVEYLYTDQNEFYFLELNPRLQVEHPCTEMITEINLPAAQLQIAMGIPLHRIRDIRVLYNEDSLGDSLIDFNNPRQIPEHKGAVVACRITAENPDDGFKPSSGQIQELNFRSSRNVWGYFSVGVSGGLHEFADSQFGHCFSWGETRDRARGNMVLALKELSIRGDFRTTVEYLIKLLETQEFQQNNIHTGWLDQLISERVKAEAPDTIIGVLCGSICISESTFQKRFADYRACLSRGLVLNAGFLNNTVEIELIYEGVKYSLISSRVGPTLYLLGLNGSYLEAKVHRLSDGGLLISTENNSYTTYMREDVDRHRFVIDGRTIVFMKENDPSLIRATSPGKLIQYFPEEGCLVGEGDLVAEIEVMKMVTTLCSPATGIISYVKRPGAVLQSGDVIATLEFEGGSQHVQALLYEEKFPVYLTDKKDTKDKVNLLFQEAHERINYLMSGFALPYPVAKQYLESVHSKFSNCLKNPILPLLDLQQVMSSLSGRIPPDVEKSINEELRSYEKNCTSLVFPFPSLRITNILDIHSATLKLQSEQNAFYLSTFAIQDVVRRYANGINGHMKSTIINLLKEYFRVEKVFNMNTYEQSAQLLKSSHNDDITKVADDIFSHFYISCKNSIAIKLIEDLGNSSVQLIDEVYSILHDLTTLTNHKNSKVTLSARQILIQSLQPPYLVRYNQVQSIFLSAVAEEEFASEKLQQLIISDSNLFDILPQFFYHRNTSVRRASLEVYIRRAYTAYNVSCLSHSKLPDDTCVVLSQFTLPSSHPHRQAVTRRASLIPREESYSNIMDIIKTQDVQRLALMAALNSLQHADEYFQDILDLLQRQSHQSSPNSFNEGSDVDSALSSPGTPSMLSPSDIFDSKFESTPLPNILYLSIPSTSLKEGAGTDQEKLQRFIDKHSEQLTLNKIRRLTILIIRDRTYPIFHTFRNRLNWTEDSIYRHLEPALAFQLELTKMSNFDIVRINVNNPTIHFYFGSNKVEEGRKVTDKRFFIRSILGHYDLVDKSASLEYMINEGERTFLEALDYLELFFTDPQYQPSDCNHIFLHVIPTVIIDPLKVEEDLHKMAISHAIRLLRLRVTVAEIKCTVRVPEGNSSIELNIRFFLICESGYYLKIYVYKEIEGPNGSLIFDSISLGRGRGPHHGMKVYFPYLTKDHLQSKRFTAQSMHTSYVYDFPEIFNQTLKLEWESYVEKNKQMEIRIPDELTVATELVLNPDESGLEEVNRVAGLNNVGMVAWKLRMNTPEYPKGRDIIVIANDITFQIGSFGPKEDIVFQLASQLSRRLGLPRIYISVNSGARIGLAEEVKTLYRVAWVDANSPDRGYKYLYLTSAEFAELSKKGSVKAELIEEDEQSRYKITDIIGERDGLGVENLRGSGAIAGETSLAYEEVVTISMVTCRAIGIGAYLVRLGQRVIQVDDSHIILTGAGALNKVLGREVYLSNYQLGGTQIMHNNGVSHLTVPDDFHGVSAIVRWLSYVPSVRYGPLPVLPSTDPVDREVAFVPTKAPYDPRLMLAGRVRIEDGLDVWEGGFFDRGSWIETLEAWAQTVVCGRARLGGVPVGVIAVETRTVECHIPADPANLDSESRVVQQAGMVWFPDSAFKTAQAIEDFNREDLPLFIFANWRGFSGGMRDMYEEVLKYGSLIVDALRSYTQPVFVYLPPNGELRGGAWVVVDPTINLTQIEMFADPESRGGVLEPEGIVAIKYKERDVLSTMNRLDTVCIDILNQLKATDISPADRKDLESKLSDRQILLLPMYHQVAVQFADLHDTAGRMKEKGVITAVVEWRNSREFFYWRLLRRLEQLRLTKQLMKQDNSLHFQQSQAMLRRWYLEEKSVPGSCLGSDKEVYQWICGEGSKVIADHMQRVAEAAAVRQIGCLLSENKLPSGSMNMIAQKLSITQKKELMSILQASLDQ</sequence>
<dbReference type="Proteomes" id="UP001165289">
    <property type="component" value="Unassembled WGS sequence"/>
</dbReference>
<keyword evidence="4" id="KW-0436">Ligase</keyword>
<dbReference type="PROSITE" id="PS50979">
    <property type="entry name" value="BC"/>
    <property type="match status" value="1"/>
</dbReference>
<dbReference type="PANTHER" id="PTHR45728">
    <property type="entry name" value="ACETYL-COA CARBOXYLASE, ISOFORM A"/>
    <property type="match status" value="1"/>
</dbReference>